<evidence type="ECO:0000256" key="10">
    <source>
        <dbReference type="SAM" id="Phobius"/>
    </source>
</evidence>
<comment type="similarity">
    <text evidence="5">Belongs to the protein kinase superfamily. STE Ser/Thr protein kinase family. MAP kinase kinase subfamily.</text>
</comment>
<dbReference type="AlphaFoldDB" id="A0A914C582"/>
<name>A0A914C582_9BILA</name>
<dbReference type="InterPro" id="IPR008271">
    <property type="entry name" value="Ser/Thr_kinase_AS"/>
</dbReference>
<evidence type="ECO:0000256" key="8">
    <source>
        <dbReference type="ARBA" id="ARBA00049299"/>
    </source>
</evidence>
<dbReference type="SMART" id="SM00220">
    <property type="entry name" value="S_TKc"/>
    <property type="match status" value="1"/>
</dbReference>
<keyword evidence="12" id="KW-1185">Reference proteome</keyword>
<evidence type="ECO:0000313" key="12">
    <source>
        <dbReference type="Proteomes" id="UP000887540"/>
    </source>
</evidence>
<dbReference type="InterPro" id="IPR011009">
    <property type="entry name" value="Kinase-like_dom_sf"/>
</dbReference>
<dbReference type="EC" id="2.7.12.2" evidence="6"/>
<sequence>MDGLSIDRYGQLPSDVLAASTVSVINGLYYLWSRNVMHRDIKPSNFLVNTKGEVKISDFGVSKRMQHSVARSYVGTNAYMAPERILGSEYKIHSDVWSLGLSLLEMALGRFPFAEHSHSILLSEVMKRIVEASFVAAYNTIQMNELLQYLCYLPNM</sequence>
<evidence type="ECO:0000313" key="13">
    <source>
        <dbReference type="WBParaSite" id="ACRNAN_Path_324.g1232.t1"/>
    </source>
</evidence>
<dbReference type="SUPFAM" id="SSF56112">
    <property type="entry name" value="Protein kinase-like (PK-like)"/>
    <property type="match status" value="1"/>
</dbReference>
<dbReference type="PANTHER" id="PTHR48013:SF9">
    <property type="entry name" value="DUAL SPECIFICITY MITOGEN-ACTIVATED PROTEIN KINASE KINASE 5"/>
    <property type="match status" value="1"/>
</dbReference>
<protein>
    <recommendedName>
        <fullName evidence="6">mitogen-activated protein kinase kinase</fullName>
        <ecNumber evidence="6">2.7.12.2</ecNumber>
    </recommendedName>
</protein>
<comment type="catalytic activity">
    <reaction evidence="7">
        <text>L-seryl-[protein] + ATP = O-phospho-L-seryl-[protein] + ADP + H(+)</text>
        <dbReference type="Rhea" id="RHEA:17989"/>
        <dbReference type="Rhea" id="RHEA-COMP:9863"/>
        <dbReference type="Rhea" id="RHEA-COMP:11604"/>
        <dbReference type="ChEBI" id="CHEBI:15378"/>
        <dbReference type="ChEBI" id="CHEBI:29999"/>
        <dbReference type="ChEBI" id="CHEBI:30616"/>
        <dbReference type="ChEBI" id="CHEBI:83421"/>
        <dbReference type="ChEBI" id="CHEBI:456216"/>
        <dbReference type="EC" id="2.7.12.2"/>
    </reaction>
</comment>
<organism evidence="12 13">
    <name type="scientific">Acrobeloides nanus</name>
    <dbReference type="NCBI Taxonomy" id="290746"/>
    <lineage>
        <taxon>Eukaryota</taxon>
        <taxon>Metazoa</taxon>
        <taxon>Ecdysozoa</taxon>
        <taxon>Nematoda</taxon>
        <taxon>Chromadorea</taxon>
        <taxon>Rhabditida</taxon>
        <taxon>Tylenchina</taxon>
        <taxon>Cephalobomorpha</taxon>
        <taxon>Cephaloboidea</taxon>
        <taxon>Cephalobidae</taxon>
        <taxon>Acrobeloides</taxon>
    </lineage>
</organism>
<keyword evidence="2" id="KW-0547">Nucleotide-binding</keyword>
<dbReference type="PROSITE" id="PS00108">
    <property type="entry name" value="PROTEIN_KINASE_ST"/>
    <property type="match status" value="1"/>
</dbReference>
<dbReference type="Pfam" id="PF00069">
    <property type="entry name" value="Pkinase"/>
    <property type="match status" value="1"/>
</dbReference>
<keyword evidence="3" id="KW-0418">Kinase</keyword>
<keyword evidence="10" id="KW-1133">Transmembrane helix</keyword>
<evidence type="ECO:0000259" key="11">
    <source>
        <dbReference type="PROSITE" id="PS50011"/>
    </source>
</evidence>
<evidence type="ECO:0000256" key="9">
    <source>
        <dbReference type="ARBA" id="ARBA00051693"/>
    </source>
</evidence>
<reference evidence="13" key="1">
    <citation type="submission" date="2022-11" db="UniProtKB">
        <authorList>
            <consortium name="WormBaseParasite"/>
        </authorList>
    </citation>
    <scope>IDENTIFICATION</scope>
</reference>
<keyword evidence="1" id="KW-0808">Transferase</keyword>
<comment type="catalytic activity">
    <reaction evidence="8">
        <text>L-threonyl-[protein] + ATP = O-phospho-L-threonyl-[protein] + ADP + H(+)</text>
        <dbReference type="Rhea" id="RHEA:46608"/>
        <dbReference type="Rhea" id="RHEA-COMP:11060"/>
        <dbReference type="Rhea" id="RHEA-COMP:11605"/>
        <dbReference type="ChEBI" id="CHEBI:15378"/>
        <dbReference type="ChEBI" id="CHEBI:30013"/>
        <dbReference type="ChEBI" id="CHEBI:30616"/>
        <dbReference type="ChEBI" id="CHEBI:61977"/>
        <dbReference type="ChEBI" id="CHEBI:456216"/>
        <dbReference type="EC" id="2.7.12.2"/>
    </reaction>
</comment>
<dbReference type="Gene3D" id="1.10.510.10">
    <property type="entry name" value="Transferase(Phosphotransferase) domain 1"/>
    <property type="match status" value="1"/>
</dbReference>
<comment type="catalytic activity">
    <reaction evidence="9">
        <text>L-tyrosyl-[protein] + ATP = O-phospho-L-tyrosyl-[protein] + ADP + H(+)</text>
        <dbReference type="Rhea" id="RHEA:10596"/>
        <dbReference type="Rhea" id="RHEA-COMP:10136"/>
        <dbReference type="Rhea" id="RHEA-COMP:20101"/>
        <dbReference type="ChEBI" id="CHEBI:15378"/>
        <dbReference type="ChEBI" id="CHEBI:30616"/>
        <dbReference type="ChEBI" id="CHEBI:46858"/>
        <dbReference type="ChEBI" id="CHEBI:61978"/>
        <dbReference type="ChEBI" id="CHEBI:456216"/>
        <dbReference type="EC" id="2.7.12.2"/>
    </reaction>
</comment>
<evidence type="ECO:0000256" key="6">
    <source>
        <dbReference type="ARBA" id="ARBA00038999"/>
    </source>
</evidence>
<keyword evidence="10" id="KW-0472">Membrane</keyword>
<keyword evidence="10" id="KW-0812">Transmembrane</keyword>
<dbReference type="GO" id="GO:0005524">
    <property type="term" value="F:ATP binding"/>
    <property type="evidence" value="ECO:0007669"/>
    <property type="project" value="UniProtKB-KW"/>
</dbReference>
<dbReference type="WBParaSite" id="ACRNAN_Path_324.g1232.t1">
    <property type="protein sequence ID" value="ACRNAN_Path_324.g1232.t1"/>
    <property type="gene ID" value="ACRNAN_Path_324.g1232"/>
</dbReference>
<evidence type="ECO:0000256" key="4">
    <source>
        <dbReference type="ARBA" id="ARBA00022840"/>
    </source>
</evidence>
<dbReference type="GO" id="GO:0004708">
    <property type="term" value="F:MAP kinase kinase activity"/>
    <property type="evidence" value="ECO:0007669"/>
    <property type="project" value="UniProtKB-EC"/>
</dbReference>
<evidence type="ECO:0000256" key="2">
    <source>
        <dbReference type="ARBA" id="ARBA00022741"/>
    </source>
</evidence>
<feature type="transmembrane region" description="Helical" evidence="10">
    <location>
        <begin position="12"/>
        <end position="32"/>
    </location>
</feature>
<evidence type="ECO:0000256" key="5">
    <source>
        <dbReference type="ARBA" id="ARBA00038035"/>
    </source>
</evidence>
<dbReference type="Proteomes" id="UP000887540">
    <property type="component" value="Unplaced"/>
</dbReference>
<evidence type="ECO:0000256" key="1">
    <source>
        <dbReference type="ARBA" id="ARBA00022679"/>
    </source>
</evidence>
<keyword evidence="4" id="KW-0067">ATP-binding</keyword>
<proteinExistence type="inferred from homology"/>
<dbReference type="InterPro" id="IPR000719">
    <property type="entry name" value="Prot_kinase_dom"/>
</dbReference>
<accession>A0A914C582</accession>
<dbReference type="PROSITE" id="PS50011">
    <property type="entry name" value="PROTEIN_KINASE_DOM"/>
    <property type="match status" value="1"/>
</dbReference>
<dbReference type="PANTHER" id="PTHR48013">
    <property type="entry name" value="DUAL SPECIFICITY MITOGEN-ACTIVATED PROTEIN KINASE KINASE 5-RELATED"/>
    <property type="match status" value="1"/>
</dbReference>
<feature type="domain" description="Protein kinase" evidence="11">
    <location>
        <begin position="1"/>
        <end position="156"/>
    </location>
</feature>
<evidence type="ECO:0000256" key="7">
    <source>
        <dbReference type="ARBA" id="ARBA00049014"/>
    </source>
</evidence>
<evidence type="ECO:0000256" key="3">
    <source>
        <dbReference type="ARBA" id="ARBA00022777"/>
    </source>
</evidence>